<evidence type="ECO:0000256" key="3">
    <source>
        <dbReference type="SAM" id="Coils"/>
    </source>
</evidence>
<name>A0A6F9DSP5_9ASCI</name>
<dbReference type="InterPro" id="IPR036871">
    <property type="entry name" value="PX_dom_sf"/>
</dbReference>
<dbReference type="InterPro" id="IPR034783">
    <property type="entry name" value="SNX4"/>
</dbReference>
<reference evidence="6" key="1">
    <citation type="submission" date="2020-04" db="EMBL/GenBank/DDBJ databases">
        <authorList>
            <person name="Neveu A P."/>
        </authorList>
    </citation>
    <scope>NUCLEOTIDE SEQUENCE</scope>
    <source>
        <tissue evidence="6">Whole embryo</tissue>
    </source>
</reference>
<accession>A0A6F9DSP5</accession>
<organism evidence="6">
    <name type="scientific">Phallusia mammillata</name>
    <dbReference type="NCBI Taxonomy" id="59560"/>
    <lineage>
        <taxon>Eukaryota</taxon>
        <taxon>Metazoa</taxon>
        <taxon>Chordata</taxon>
        <taxon>Tunicata</taxon>
        <taxon>Ascidiacea</taxon>
        <taxon>Phlebobranchia</taxon>
        <taxon>Ascidiidae</taxon>
        <taxon>Phallusia</taxon>
    </lineage>
</organism>
<dbReference type="PANTHER" id="PTHR46596">
    <property type="entry name" value="SORTING NEXIN-4"/>
    <property type="match status" value="1"/>
</dbReference>
<keyword evidence="2" id="KW-0813">Transport</keyword>
<gene>
    <name evidence="6" type="primary">Snx4</name>
</gene>
<dbReference type="GO" id="GO:0015031">
    <property type="term" value="P:protein transport"/>
    <property type="evidence" value="ECO:0007669"/>
    <property type="project" value="UniProtKB-KW"/>
</dbReference>
<dbReference type="PANTHER" id="PTHR46596:SF1">
    <property type="entry name" value="SORTING NEXIN-4"/>
    <property type="match status" value="1"/>
</dbReference>
<proteinExistence type="evidence at transcript level"/>
<feature type="coiled-coil region" evidence="3">
    <location>
        <begin position="351"/>
        <end position="378"/>
    </location>
</feature>
<evidence type="ECO:0000259" key="5">
    <source>
        <dbReference type="PROSITE" id="PS50195"/>
    </source>
</evidence>
<dbReference type="Pfam" id="PF00787">
    <property type="entry name" value="PX"/>
    <property type="match status" value="1"/>
</dbReference>
<dbReference type="GO" id="GO:0031201">
    <property type="term" value="C:SNARE complex"/>
    <property type="evidence" value="ECO:0007669"/>
    <property type="project" value="TreeGrafter"/>
</dbReference>
<keyword evidence="3" id="KW-0175">Coiled coil</keyword>
<evidence type="ECO:0000256" key="2">
    <source>
        <dbReference type="ARBA" id="ARBA00022927"/>
    </source>
</evidence>
<protein>
    <submittedName>
        <fullName evidence="6">Sorting nexin-4-like</fullName>
    </submittedName>
</protein>
<dbReference type="Gene3D" id="1.20.1270.60">
    <property type="entry name" value="Arfaptin homology (AH) domain/BAR domain"/>
    <property type="match status" value="1"/>
</dbReference>
<feature type="compositionally biased region" description="Acidic residues" evidence="4">
    <location>
        <begin position="1"/>
        <end position="15"/>
    </location>
</feature>
<dbReference type="GO" id="GO:2000786">
    <property type="term" value="P:positive regulation of autophagosome assembly"/>
    <property type="evidence" value="ECO:0007669"/>
    <property type="project" value="TreeGrafter"/>
</dbReference>
<dbReference type="SUPFAM" id="SSF64268">
    <property type="entry name" value="PX domain"/>
    <property type="match status" value="1"/>
</dbReference>
<dbReference type="GO" id="GO:0032266">
    <property type="term" value="F:phosphatidylinositol-3-phosphate binding"/>
    <property type="evidence" value="ECO:0007669"/>
    <property type="project" value="TreeGrafter"/>
</dbReference>
<dbReference type="EMBL" id="LR790602">
    <property type="protein sequence ID" value="CAB3266464.1"/>
    <property type="molecule type" value="mRNA"/>
</dbReference>
<dbReference type="GO" id="GO:0005886">
    <property type="term" value="C:plasma membrane"/>
    <property type="evidence" value="ECO:0007669"/>
    <property type="project" value="TreeGrafter"/>
</dbReference>
<dbReference type="PROSITE" id="PS50195">
    <property type="entry name" value="PX"/>
    <property type="match status" value="1"/>
</dbReference>
<dbReference type="AlphaFoldDB" id="A0A6F9DSP5"/>
<dbReference type="GO" id="GO:0031901">
    <property type="term" value="C:early endosome membrane"/>
    <property type="evidence" value="ECO:0007669"/>
    <property type="project" value="TreeGrafter"/>
</dbReference>
<dbReference type="SMART" id="SM00312">
    <property type="entry name" value="PX"/>
    <property type="match status" value="1"/>
</dbReference>
<feature type="domain" description="PX" evidence="5">
    <location>
        <begin position="42"/>
        <end position="170"/>
    </location>
</feature>
<keyword evidence="2" id="KW-0653">Protein transport</keyword>
<dbReference type="InterPro" id="IPR027267">
    <property type="entry name" value="AH/BAR_dom_sf"/>
</dbReference>
<evidence type="ECO:0000313" key="6">
    <source>
        <dbReference type="EMBL" id="CAB3266464.1"/>
    </source>
</evidence>
<sequence length="438" mass="50431">MSSSEDNDLFDEEGVEIPTPVTSKGDDSLPNSDTMLNKLKITVSDPEKRTQATGLKMQETFVVYMIETTPLDAKSSVYESVTSLWRRYSEFELLRNYLLAMYPSVIIPPLPEKRANFIWNKLTAVDTFDVEFLDRRRGGLESFLHRLAGHHKLSSDRIVKHFILKEDGWRDVVMATDYQAMSDSWLRKVNASLRVKQPDIRFDQLKSYANQLQTALSNLLRVRAKLAERVFGIYKIHGNYDRVFKEWALLESEPLHSALQKAASEIEILGKSIDTLIDEEDILAENLKEYLYFADSLKALCKRHEALQYDVEWYDNQVHHLRAEKKQALTGKMNTFSFSGMKARLMGADREEQLENKIEQLDKSITESDENLDKSKAAAKEFLDSALQEIDLFKARKTMDLKEILTNYAILQIKVNKEGVALWSKIKVPFADLIQMPS</sequence>
<dbReference type="InterPro" id="IPR001683">
    <property type="entry name" value="PX_dom"/>
</dbReference>
<dbReference type="Gene3D" id="3.30.1520.10">
    <property type="entry name" value="Phox-like domain"/>
    <property type="match status" value="1"/>
</dbReference>
<feature type="region of interest" description="Disordered" evidence="4">
    <location>
        <begin position="1"/>
        <end position="31"/>
    </location>
</feature>
<evidence type="ECO:0000256" key="4">
    <source>
        <dbReference type="SAM" id="MobiDB-lite"/>
    </source>
</evidence>
<evidence type="ECO:0000256" key="1">
    <source>
        <dbReference type="ARBA" id="ARBA00010883"/>
    </source>
</evidence>
<comment type="similarity">
    <text evidence="1">Belongs to the sorting nexin family.</text>
</comment>